<dbReference type="Proteomes" id="UP001163321">
    <property type="component" value="Chromosome 8"/>
</dbReference>
<evidence type="ECO:0000313" key="1">
    <source>
        <dbReference type="EMBL" id="KAI9906488.1"/>
    </source>
</evidence>
<name>A0ACC0VJ20_9STRA</name>
<sequence length="108" mass="12334">MKVSPYWHTSNSVVKISGILELIHGDLMGTMRVKSKGGARYVFVLVDDVMSEAFEMFKKYTAFMEAHLSCRIKIIRTDNGSEFCNKKFKQFCYSHGILHQTSHPTPLS</sequence>
<keyword evidence="2" id="KW-1185">Reference proteome</keyword>
<evidence type="ECO:0000313" key="2">
    <source>
        <dbReference type="Proteomes" id="UP001163321"/>
    </source>
</evidence>
<proteinExistence type="predicted"/>
<accession>A0ACC0VJ20</accession>
<reference evidence="1 2" key="1">
    <citation type="journal article" date="2022" name="bioRxiv">
        <title>The genome of the oomycete Peronosclerospora sorghi, a cosmopolitan pathogen of maize and sorghum, is inflated with dispersed pseudogenes.</title>
        <authorList>
            <person name="Fletcher K."/>
            <person name="Martin F."/>
            <person name="Isakeit T."/>
            <person name="Cavanaugh K."/>
            <person name="Magill C."/>
            <person name="Michelmore R."/>
        </authorList>
    </citation>
    <scope>NUCLEOTIDE SEQUENCE [LARGE SCALE GENOMIC DNA]</scope>
    <source>
        <strain evidence="1">P6</strain>
    </source>
</reference>
<dbReference type="EMBL" id="CM047587">
    <property type="protein sequence ID" value="KAI9906488.1"/>
    <property type="molecule type" value="Genomic_DNA"/>
</dbReference>
<comment type="caution">
    <text evidence="1">The sequence shown here is derived from an EMBL/GenBank/DDBJ whole genome shotgun (WGS) entry which is preliminary data.</text>
</comment>
<gene>
    <name evidence="1" type="ORF">PsorP6_016602</name>
</gene>
<protein>
    <submittedName>
        <fullName evidence="1">Uncharacterized protein</fullName>
    </submittedName>
</protein>
<organism evidence="1 2">
    <name type="scientific">Peronosclerospora sorghi</name>
    <dbReference type="NCBI Taxonomy" id="230839"/>
    <lineage>
        <taxon>Eukaryota</taxon>
        <taxon>Sar</taxon>
        <taxon>Stramenopiles</taxon>
        <taxon>Oomycota</taxon>
        <taxon>Peronosporomycetes</taxon>
        <taxon>Peronosporales</taxon>
        <taxon>Peronosporaceae</taxon>
        <taxon>Peronosclerospora</taxon>
    </lineage>
</organism>